<dbReference type="InterPro" id="IPR000832">
    <property type="entry name" value="GPCR_2_secretin-like"/>
</dbReference>
<keyword evidence="10" id="KW-0807">Transducer</keyword>
<dbReference type="InterPro" id="IPR017983">
    <property type="entry name" value="GPCR_2_secretin-like_CS"/>
</dbReference>
<feature type="transmembrane region" description="Helical" evidence="12">
    <location>
        <begin position="124"/>
        <end position="145"/>
    </location>
</feature>
<dbReference type="EMBL" id="CAIIXF020000007">
    <property type="protein sequence ID" value="CAH1789416.1"/>
    <property type="molecule type" value="Genomic_DNA"/>
</dbReference>
<dbReference type="Gene3D" id="4.10.1240.10">
    <property type="entry name" value="GPCR, family 2, extracellular hormone receptor domain"/>
    <property type="match status" value="1"/>
</dbReference>
<dbReference type="InterPro" id="IPR036445">
    <property type="entry name" value="GPCR_2_extracell_dom_sf"/>
</dbReference>
<dbReference type="GO" id="GO:0007166">
    <property type="term" value="P:cell surface receptor signaling pathway"/>
    <property type="evidence" value="ECO:0007669"/>
    <property type="project" value="InterPro"/>
</dbReference>
<keyword evidence="8" id="KW-0675">Receptor</keyword>
<organism evidence="13 14">
    <name type="scientific">Owenia fusiformis</name>
    <name type="common">Polychaete worm</name>
    <dbReference type="NCBI Taxonomy" id="6347"/>
    <lineage>
        <taxon>Eukaryota</taxon>
        <taxon>Metazoa</taxon>
        <taxon>Spiralia</taxon>
        <taxon>Lophotrochozoa</taxon>
        <taxon>Annelida</taxon>
        <taxon>Polychaeta</taxon>
        <taxon>Sedentaria</taxon>
        <taxon>Canalipalpata</taxon>
        <taxon>Sabellida</taxon>
        <taxon>Oweniida</taxon>
        <taxon>Oweniidae</taxon>
        <taxon>Owenia</taxon>
    </lineage>
</organism>
<feature type="compositionally biased region" description="Polar residues" evidence="11">
    <location>
        <begin position="493"/>
        <end position="517"/>
    </location>
</feature>
<evidence type="ECO:0000256" key="9">
    <source>
        <dbReference type="ARBA" id="ARBA00023180"/>
    </source>
</evidence>
<keyword evidence="9" id="KW-0325">Glycoprotein</keyword>
<dbReference type="Pfam" id="PF02793">
    <property type="entry name" value="HRM"/>
    <property type="match status" value="1"/>
</dbReference>
<accession>A0A8J1TRZ2</accession>
<dbReference type="GO" id="GO:0005886">
    <property type="term" value="C:plasma membrane"/>
    <property type="evidence" value="ECO:0007669"/>
    <property type="project" value="UniProtKB-SubCell"/>
</dbReference>
<proteinExistence type="inferred from homology"/>
<dbReference type="PRINTS" id="PR00249">
    <property type="entry name" value="GPCRSECRETIN"/>
</dbReference>
<evidence type="ECO:0000256" key="6">
    <source>
        <dbReference type="ARBA" id="ARBA00023040"/>
    </source>
</evidence>
<keyword evidence="7 12" id="KW-0472">Membrane</keyword>
<keyword evidence="14" id="KW-1185">Reference proteome</keyword>
<evidence type="ECO:0000313" key="14">
    <source>
        <dbReference type="Proteomes" id="UP000749559"/>
    </source>
</evidence>
<evidence type="ECO:0000313" key="13">
    <source>
        <dbReference type="EMBL" id="CAH1789416.1"/>
    </source>
</evidence>
<dbReference type="Pfam" id="PF00002">
    <property type="entry name" value="7tm_2"/>
    <property type="match status" value="1"/>
</dbReference>
<dbReference type="InterPro" id="IPR001879">
    <property type="entry name" value="GPCR_2_extracellular_dom"/>
</dbReference>
<evidence type="ECO:0000256" key="7">
    <source>
        <dbReference type="ARBA" id="ARBA00023136"/>
    </source>
</evidence>
<dbReference type="OrthoDB" id="5967113at2759"/>
<reference evidence="13" key="1">
    <citation type="submission" date="2022-03" db="EMBL/GenBank/DDBJ databases">
        <authorList>
            <person name="Martin C."/>
        </authorList>
    </citation>
    <scope>NUCLEOTIDE SEQUENCE</scope>
</reference>
<evidence type="ECO:0000256" key="10">
    <source>
        <dbReference type="ARBA" id="ARBA00023224"/>
    </source>
</evidence>
<evidence type="ECO:0000256" key="3">
    <source>
        <dbReference type="ARBA" id="ARBA00022475"/>
    </source>
</evidence>
<feature type="compositionally biased region" description="Basic and acidic residues" evidence="11">
    <location>
        <begin position="458"/>
        <end position="469"/>
    </location>
</feature>
<keyword evidence="4 12" id="KW-0812">Transmembrane</keyword>
<keyword evidence="3" id="KW-1003">Cell membrane</keyword>
<evidence type="ECO:0000256" key="11">
    <source>
        <dbReference type="SAM" id="MobiDB-lite"/>
    </source>
</evidence>
<dbReference type="GO" id="GO:0008528">
    <property type="term" value="F:G protein-coupled peptide receptor activity"/>
    <property type="evidence" value="ECO:0007669"/>
    <property type="project" value="TreeGrafter"/>
</dbReference>
<feature type="transmembrane region" description="Helical" evidence="12">
    <location>
        <begin position="244"/>
        <end position="263"/>
    </location>
</feature>
<dbReference type="PROSITE" id="PS00649">
    <property type="entry name" value="G_PROTEIN_RECEP_F2_1"/>
    <property type="match status" value="1"/>
</dbReference>
<evidence type="ECO:0000256" key="5">
    <source>
        <dbReference type="ARBA" id="ARBA00022989"/>
    </source>
</evidence>
<dbReference type="SUPFAM" id="SSF111418">
    <property type="entry name" value="Hormone receptor domain"/>
    <property type="match status" value="1"/>
</dbReference>
<keyword evidence="6" id="KW-0297">G-protein coupled receptor</keyword>
<feature type="compositionally biased region" description="Basic residues" evidence="11">
    <location>
        <begin position="470"/>
        <end position="483"/>
    </location>
</feature>
<dbReference type="PANTHER" id="PTHR45620:SF17">
    <property type="entry name" value="PDF RECEPTOR"/>
    <property type="match status" value="1"/>
</dbReference>
<evidence type="ECO:0000256" key="2">
    <source>
        <dbReference type="ARBA" id="ARBA00005314"/>
    </source>
</evidence>
<comment type="similarity">
    <text evidence="2">Belongs to the G-protein coupled receptor 2 family.</text>
</comment>
<protein>
    <submittedName>
        <fullName evidence="13">Uncharacterized protein</fullName>
    </submittedName>
</protein>
<evidence type="ECO:0000256" key="1">
    <source>
        <dbReference type="ARBA" id="ARBA00004651"/>
    </source>
</evidence>
<comment type="subcellular location">
    <subcellularLocation>
        <location evidence="1">Cell membrane</location>
        <topology evidence="1">Multi-pass membrane protein</topology>
    </subcellularLocation>
</comment>
<keyword evidence="5 12" id="KW-1133">Transmembrane helix</keyword>
<dbReference type="InterPro" id="IPR017981">
    <property type="entry name" value="GPCR_2-like_7TM"/>
</dbReference>
<dbReference type="Gene3D" id="1.20.1070.10">
    <property type="entry name" value="Rhodopsin 7-helix transmembrane proteins"/>
    <property type="match status" value="1"/>
</dbReference>
<feature type="transmembrane region" description="Helical" evidence="12">
    <location>
        <begin position="283"/>
        <end position="304"/>
    </location>
</feature>
<dbReference type="GO" id="GO:0007188">
    <property type="term" value="P:adenylate cyclase-modulating G protein-coupled receptor signaling pathway"/>
    <property type="evidence" value="ECO:0007669"/>
    <property type="project" value="TreeGrafter"/>
</dbReference>
<evidence type="ECO:0000256" key="4">
    <source>
        <dbReference type="ARBA" id="ARBA00022692"/>
    </source>
</evidence>
<comment type="caution">
    <text evidence="13">The sequence shown here is derived from an EMBL/GenBank/DDBJ whole genome shotgun (WGS) entry which is preliminary data.</text>
</comment>
<dbReference type="PANTHER" id="PTHR45620">
    <property type="entry name" value="PDF RECEPTOR-LIKE PROTEIN-RELATED"/>
    <property type="match status" value="1"/>
</dbReference>
<feature type="compositionally biased region" description="Polar residues" evidence="11">
    <location>
        <begin position="448"/>
        <end position="457"/>
    </location>
</feature>
<gene>
    <name evidence="13" type="ORF">OFUS_LOCUS14781</name>
</gene>
<dbReference type="AlphaFoldDB" id="A0A8J1TRZ2"/>
<evidence type="ECO:0000256" key="8">
    <source>
        <dbReference type="ARBA" id="ARBA00023170"/>
    </source>
</evidence>
<name>A0A8J1TRZ2_OWEFU</name>
<dbReference type="PROSITE" id="PS00650">
    <property type="entry name" value="G_PROTEIN_RECEP_F2_2"/>
    <property type="match status" value="1"/>
</dbReference>
<dbReference type="SMART" id="SM00008">
    <property type="entry name" value="HormR"/>
    <property type="match status" value="1"/>
</dbReference>
<dbReference type="InterPro" id="IPR050332">
    <property type="entry name" value="GPCR_2"/>
</dbReference>
<feature type="region of interest" description="Disordered" evidence="11">
    <location>
        <begin position="439"/>
        <end position="518"/>
    </location>
</feature>
<feature type="transmembrane region" description="Helical" evidence="12">
    <location>
        <begin position="325"/>
        <end position="343"/>
    </location>
</feature>
<feature type="transmembrane region" description="Helical" evidence="12">
    <location>
        <begin position="157"/>
        <end position="178"/>
    </location>
</feature>
<sequence length="551" mass="63291">MGNRIGPCANRHRATGTFKGKYCNGTWDTVLCWPATSANTTIKQHCPPRYGLDPTKYVYKQCGPTGQWEGRVPGDYSKPQGWTNYSNCYTPEAWRMYKKFYGDKSPAQKQMLRDIAYGARVMEIAGLCLSLLAIAISLFIFFYFRSLKNARTRIHRNLFLAILIHIIISLFEALDWFISTTSHPRSYLIGQGGEIFQTAILCEILVSIKEYTKTVMFMWMLIEGIQLHNMIAISVFSNKPNYKLFYALGWLFPALPTLVWSILNACTYARKCWSLYHFIKSYWIIEAPRAIVISLNLIFLLNIIRVLVTKMRDSNSSEALQARKAVKAAIVLLPLLGITNFVVMIEIQHTDLVNFAIWVTISHFLTSFQGFFISLLYCFLNGEVKMVIKRHWRNYLNHRHHLDSRKSSKTYSAGFTSVTEVVPAETKFFFNSCCVPDGRGRSQKRDGNGNTPDTSGTEVKHLEERDKLNAKKKRRFRRKKKRKEPKEILDKVQLTSKSVRMTQCKTPKSQPDESTFGNPMEYITNGVTPVSHHVNNRSTVEYIPPKKGESD</sequence>
<evidence type="ECO:0000256" key="12">
    <source>
        <dbReference type="SAM" id="Phobius"/>
    </source>
</evidence>
<dbReference type="PROSITE" id="PS50261">
    <property type="entry name" value="G_PROTEIN_RECEP_F2_4"/>
    <property type="match status" value="1"/>
</dbReference>
<feature type="transmembrane region" description="Helical" evidence="12">
    <location>
        <begin position="216"/>
        <end position="237"/>
    </location>
</feature>
<dbReference type="PROSITE" id="PS50227">
    <property type="entry name" value="G_PROTEIN_RECEP_F2_3"/>
    <property type="match status" value="1"/>
</dbReference>
<dbReference type="Proteomes" id="UP000749559">
    <property type="component" value="Unassembled WGS sequence"/>
</dbReference>
<feature type="transmembrane region" description="Helical" evidence="12">
    <location>
        <begin position="355"/>
        <end position="380"/>
    </location>
</feature>